<reference evidence="1 2" key="1">
    <citation type="submission" date="2021-03" db="EMBL/GenBank/DDBJ databases">
        <authorList>
            <person name="King G.J."/>
            <person name="Bancroft I."/>
            <person name="Baten A."/>
            <person name="Bloomfield J."/>
            <person name="Borpatragohain P."/>
            <person name="He Z."/>
            <person name="Irish N."/>
            <person name="Irwin J."/>
            <person name="Liu K."/>
            <person name="Mauleon R.P."/>
            <person name="Moore J."/>
            <person name="Morris R."/>
            <person name="Ostergaard L."/>
            <person name="Wang B."/>
            <person name="Wells R."/>
        </authorList>
    </citation>
    <scope>NUCLEOTIDE SEQUENCE [LARGE SCALE GENOMIC DNA]</scope>
    <source>
        <strain evidence="1">R-o-18</strain>
        <tissue evidence="1">Leaf</tissue>
    </source>
</reference>
<gene>
    <name evidence="1" type="primary">A06g507160.1_BraROA</name>
    <name evidence="1" type="ORF">IGI04_023861</name>
</gene>
<comment type="caution">
    <text evidence="1">The sequence shown here is derived from an EMBL/GenBank/DDBJ whole genome shotgun (WGS) entry which is preliminary data.</text>
</comment>
<evidence type="ECO:0000313" key="1">
    <source>
        <dbReference type="EMBL" id="KAG5393898.1"/>
    </source>
</evidence>
<organism evidence="1 2">
    <name type="scientific">Brassica rapa subsp. trilocularis</name>
    <dbReference type="NCBI Taxonomy" id="1813537"/>
    <lineage>
        <taxon>Eukaryota</taxon>
        <taxon>Viridiplantae</taxon>
        <taxon>Streptophyta</taxon>
        <taxon>Embryophyta</taxon>
        <taxon>Tracheophyta</taxon>
        <taxon>Spermatophyta</taxon>
        <taxon>Magnoliopsida</taxon>
        <taxon>eudicotyledons</taxon>
        <taxon>Gunneridae</taxon>
        <taxon>Pentapetalae</taxon>
        <taxon>rosids</taxon>
        <taxon>malvids</taxon>
        <taxon>Brassicales</taxon>
        <taxon>Brassicaceae</taxon>
        <taxon>Brassiceae</taxon>
        <taxon>Brassica</taxon>
    </lineage>
</organism>
<dbReference type="EMBL" id="JADBGQ010000006">
    <property type="protein sequence ID" value="KAG5393898.1"/>
    <property type="molecule type" value="Genomic_DNA"/>
</dbReference>
<keyword evidence="2" id="KW-1185">Reference proteome</keyword>
<protein>
    <submittedName>
        <fullName evidence="1">Uncharacterized protein</fullName>
    </submittedName>
</protein>
<evidence type="ECO:0000313" key="2">
    <source>
        <dbReference type="Proteomes" id="UP000823674"/>
    </source>
</evidence>
<accession>A0ABQ7M784</accession>
<proteinExistence type="predicted"/>
<dbReference type="Proteomes" id="UP000823674">
    <property type="component" value="Chromosome A06"/>
</dbReference>
<name>A0ABQ7M784_BRACM</name>
<sequence length="97" mass="11237">MQKSHGRSLRSDRSVTSWPLLGRSLRSDRPTHSFGRYVVIDLSRILSLRSDRTISNINQRVQPKTLHSRQFFNASSRVPQPYHFTLPSIGVITYTLR</sequence>